<accession>A0AAE1B8X2</accession>
<organism evidence="2 3">
    <name type="scientific">Elysia crispata</name>
    <name type="common">lettuce slug</name>
    <dbReference type="NCBI Taxonomy" id="231223"/>
    <lineage>
        <taxon>Eukaryota</taxon>
        <taxon>Metazoa</taxon>
        <taxon>Spiralia</taxon>
        <taxon>Lophotrochozoa</taxon>
        <taxon>Mollusca</taxon>
        <taxon>Gastropoda</taxon>
        <taxon>Heterobranchia</taxon>
        <taxon>Euthyneura</taxon>
        <taxon>Panpulmonata</taxon>
        <taxon>Sacoglossa</taxon>
        <taxon>Placobranchoidea</taxon>
        <taxon>Plakobranchidae</taxon>
        <taxon>Elysia</taxon>
    </lineage>
</organism>
<evidence type="ECO:0000313" key="3">
    <source>
        <dbReference type="Proteomes" id="UP001283361"/>
    </source>
</evidence>
<gene>
    <name evidence="2" type="ORF">RRG08_033879</name>
</gene>
<sequence length="129" mass="14273">MSVRCHSRSGSLWCCHLENTWTTENQYYNKTDLTSTHQSIQRARTLRGIGVSAGGRLHCASKSGGGHTGDETRPPPSLFGPRERRPGSLMRGIMVENDALAECEKHVMKLSRADHGWPVSSGGDNRLKR</sequence>
<feature type="region of interest" description="Disordered" evidence="1">
    <location>
        <begin position="58"/>
        <end position="87"/>
    </location>
</feature>
<dbReference type="Proteomes" id="UP001283361">
    <property type="component" value="Unassembled WGS sequence"/>
</dbReference>
<evidence type="ECO:0000256" key="1">
    <source>
        <dbReference type="SAM" id="MobiDB-lite"/>
    </source>
</evidence>
<dbReference type="AlphaFoldDB" id="A0AAE1B8X2"/>
<keyword evidence="3" id="KW-1185">Reference proteome</keyword>
<name>A0AAE1B8X2_9GAST</name>
<dbReference type="EMBL" id="JAWDGP010000286">
    <property type="protein sequence ID" value="KAK3801693.1"/>
    <property type="molecule type" value="Genomic_DNA"/>
</dbReference>
<reference evidence="2" key="1">
    <citation type="journal article" date="2023" name="G3 (Bethesda)">
        <title>A reference genome for the long-term kleptoplast-retaining sea slug Elysia crispata morphotype clarki.</title>
        <authorList>
            <person name="Eastman K.E."/>
            <person name="Pendleton A.L."/>
            <person name="Shaikh M.A."/>
            <person name="Suttiyut T."/>
            <person name="Ogas R."/>
            <person name="Tomko P."/>
            <person name="Gavelis G."/>
            <person name="Widhalm J.R."/>
            <person name="Wisecaver J.H."/>
        </authorList>
    </citation>
    <scope>NUCLEOTIDE SEQUENCE</scope>
    <source>
        <strain evidence="2">ECLA1</strain>
    </source>
</reference>
<evidence type="ECO:0000313" key="2">
    <source>
        <dbReference type="EMBL" id="KAK3801693.1"/>
    </source>
</evidence>
<proteinExistence type="predicted"/>
<comment type="caution">
    <text evidence="2">The sequence shown here is derived from an EMBL/GenBank/DDBJ whole genome shotgun (WGS) entry which is preliminary data.</text>
</comment>
<protein>
    <submittedName>
        <fullName evidence="2">Uncharacterized protein</fullName>
    </submittedName>
</protein>